<dbReference type="PANTHER" id="PTHR11566:SF215">
    <property type="entry name" value="DYNAMIN GTPASE"/>
    <property type="match status" value="1"/>
</dbReference>
<dbReference type="Gene3D" id="3.40.50.300">
    <property type="entry name" value="P-loop containing nucleotide triphosphate hydrolases"/>
    <property type="match status" value="1"/>
</dbReference>
<protein>
    <recommendedName>
        <fullName evidence="1">Dynamin N-terminal domain-containing protein</fullName>
    </recommendedName>
</protein>
<organism evidence="2 3">
    <name type="scientific">Cladophialophora bantiana (strain ATCC 10958 / CBS 173.52 / CDC B-1940 / NIH 8579)</name>
    <name type="common">Xylohypha bantiana</name>
    <dbReference type="NCBI Taxonomy" id="1442370"/>
    <lineage>
        <taxon>Eukaryota</taxon>
        <taxon>Fungi</taxon>
        <taxon>Dikarya</taxon>
        <taxon>Ascomycota</taxon>
        <taxon>Pezizomycotina</taxon>
        <taxon>Eurotiomycetes</taxon>
        <taxon>Chaetothyriomycetidae</taxon>
        <taxon>Chaetothyriales</taxon>
        <taxon>Herpotrichiellaceae</taxon>
        <taxon>Cladophialophora</taxon>
    </lineage>
</organism>
<dbReference type="GO" id="GO:0048312">
    <property type="term" value="P:intracellular distribution of mitochondria"/>
    <property type="evidence" value="ECO:0007669"/>
    <property type="project" value="TreeGrafter"/>
</dbReference>
<dbReference type="Pfam" id="PF00350">
    <property type="entry name" value="Dynamin_N"/>
    <property type="match status" value="1"/>
</dbReference>
<dbReference type="Proteomes" id="UP000053789">
    <property type="component" value="Unassembled WGS sequence"/>
</dbReference>
<evidence type="ECO:0000313" key="3">
    <source>
        <dbReference type="Proteomes" id="UP000053789"/>
    </source>
</evidence>
<accession>A0A0D2HKM3</accession>
<dbReference type="GO" id="GO:0005739">
    <property type="term" value="C:mitochondrion"/>
    <property type="evidence" value="ECO:0007669"/>
    <property type="project" value="TreeGrafter"/>
</dbReference>
<dbReference type="InterPro" id="IPR022812">
    <property type="entry name" value="Dynamin"/>
</dbReference>
<gene>
    <name evidence="2" type="ORF">Z519_05153</name>
</gene>
<dbReference type="PRINTS" id="PR00195">
    <property type="entry name" value="DYNAMIN"/>
</dbReference>
<dbReference type="InterPro" id="IPR045063">
    <property type="entry name" value="Dynamin_N"/>
</dbReference>
<dbReference type="GO" id="GO:0008017">
    <property type="term" value="F:microtubule binding"/>
    <property type="evidence" value="ECO:0007669"/>
    <property type="project" value="TreeGrafter"/>
</dbReference>
<dbReference type="AlphaFoldDB" id="A0A0D2HKM3"/>
<dbReference type="RefSeq" id="XP_016620507.1">
    <property type="nucleotide sequence ID" value="XM_016762894.1"/>
</dbReference>
<dbReference type="EMBL" id="KN846986">
    <property type="protein sequence ID" value="KIW93838.1"/>
    <property type="molecule type" value="Genomic_DNA"/>
</dbReference>
<dbReference type="SUPFAM" id="SSF52540">
    <property type="entry name" value="P-loop containing nucleoside triphosphate hydrolases"/>
    <property type="match status" value="1"/>
</dbReference>
<dbReference type="GO" id="GO:0016020">
    <property type="term" value="C:membrane"/>
    <property type="evidence" value="ECO:0007669"/>
    <property type="project" value="TreeGrafter"/>
</dbReference>
<dbReference type="GO" id="GO:0016559">
    <property type="term" value="P:peroxisome fission"/>
    <property type="evidence" value="ECO:0007669"/>
    <property type="project" value="TreeGrafter"/>
</dbReference>
<dbReference type="OrthoDB" id="415706at2759"/>
<evidence type="ECO:0000313" key="2">
    <source>
        <dbReference type="EMBL" id="KIW93838.1"/>
    </source>
</evidence>
<dbReference type="PANTHER" id="PTHR11566">
    <property type="entry name" value="DYNAMIN"/>
    <property type="match status" value="1"/>
</dbReference>
<reference evidence="2" key="1">
    <citation type="submission" date="2015-01" db="EMBL/GenBank/DDBJ databases">
        <title>The Genome Sequence of Cladophialophora bantiana CBS 173.52.</title>
        <authorList>
            <consortium name="The Broad Institute Genomics Platform"/>
            <person name="Cuomo C."/>
            <person name="de Hoog S."/>
            <person name="Gorbushina A."/>
            <person name="Stielow B."/>
            <person name="Teixiera M."/>
            <person name="Abouelleil A."/>
            <person name="Chapman S.B."/>
            <person name="Priest M."/>
            <person name="Young S.K."/>
            <person name="Wortman J."/>
            <person name="Nusbaum C."/>
            <person name="Birren B."/>
        </authorList>
    </citation>
    <scope>NUCLEOTIDE SEQUENCE [LARGE SCALE GENOMIC DNA]</scope>
    <source>
        <strain evidence="2">CBS 173.52</strain>
    </source>
</reference>
<keyword evidence="3" id="KW-1185">Reference proteome</keyword>
<dbReference type="GO" id="GO:0006897">
    <property type="term" value="P:endocytosis"/>
    <property type="evidence" value="ECO:0007669"/>
    <property type="project" value="TreeGrafter"/>
</dbReference>
<dbReference type="InterPro" id="IPR027417">
    <property type="entry name" value="P-loop_NTPase"/>
</dbReference>
<dbReference type="VEuPathDB" id="FungiDB:Z519_05153"/>
<name>A0A0D2HKM3_CLAB1</name>
<feature type="domain" description="Dynamin N-terminal" evidence="1">
    <location>
        <begin position="54"/>
        <end position="155"/>
    </location>
</feature>
<dbReference type="GO" id="GO:0000266">
    <property type="term" value="P:mitochondrial fission"/>
    <property type="evidence" value="ECO:0007669"/>
    <property type="project" value="TreeGrafter"/>
</dbReference>
<dbReference type="GO" id="GO:0003924">
    <property type="term" value="F:GTPase activity"/>
    <property type="evidence" value="ECO:0007669"/>
    <property type="project" value="TreeGrafter"/>
</dbReference>
<dbReference type="GeneID" id="27698081"/>
<dbReference type="GO" id="GO:0005874">
    <property type="term" value="C:microtubule"/>
    <property type="evidence" value="ECO:0007669"/>
    <property type="project" value="TreeGrafter"/>
</dbReference>
<dbReference type="HOGENOM" id="CLU_1695280_0_0_1"/>
<sequence length="155" mass="17774">MRRRCRSRRDSESRLNITIIPGPRASDAHKRYLADYHPRILSAESFRAQFLHILKEVNIRIPIQIDTSSGEGTVFSEDILRIEICGPDEDYLIVIDVPGTFRNPIEGITTKDDVQLVRNKVKEYIKNNRIIILAVLPSNVDIATQEILTLAEDYD</sequence>
<evidence type="ECO:0000259" key="1">
    <source>
        <dbReference type="Pfam" id="PF00350"/>
    </source>
</evidence>
<proteinExistence type="predicted"/>